<dbReference type="EMBL" id="JABBGH010000002">
    <property type="protein sequence ID" value="NML65764.1"/>
    <property type="molecule type" value="Genomic_DNA"/>
</dbReference>
<keyword evidence="4" id="KW-1185">Reference proteome</keyword>
<evidence type="ECO:0000256" key="2">
    <source>
        <dbReference type="SAM" id="SignalP"/>
    </source>
</evidence>
<reference evidence="3 4" key="1">
    <citation type="submission" date="2020-04" db="EMBL/GenBank/DDBJ databases">
        <title>Hymenobacter polaris sp. nov., isolated from Arctic soil.</title>
        <authorList>
            <person name="Dahal R.H."/>
        </authorList>
    </citation>
    <scope>NUCLEOTIDE SEQUENCE [LARGE SCALE GENOMIC DNA]</scope>
    <source>
        <strain evidence="3 4">RP-2-7</strain>
    </source>
</reference>
<sequence length="86" mass="8409">MKRALFVFLPAAALGLLAACTPNDKTTTTDSTNNNAATAADTVGAHQMLAKDAAGVRLDSATTKSATGLGGTGNATSTGATSPQGQ</sequence>
<feature type="region of interest" description="Disordered" evidence="1">
    <location>
        <begin position="63"/>
        <end position="86"/>
    </location>
</feature>
<dbReference type="AlphaFoldDB" id="A0A7Y0AE97"/>
<feature type="compositionally biased region" description="Low complexity" evidence="1">
    <location>
        <begin position="74"/>
        <end position="86"/>
    </location>
</feature>
<dbReference type="RefSeq" id="WP_169531298.1">
    <property type="nucleotide sequence ID" value="NZ_JABBGH010000002.1"/>
</dbReference>
<evidence type="ECO:0008006" key="5">
    <source>
        <dbReference type="Google" id="ProtNLM"/>
    </source>
</evidence>
<keyword evidence="2" id="KW-0732">Signal</keyword>
<feature type="chain" id="PRO_5030686621" description="Coproporphyrinogen III oxidase" evidence="2">
    <location>
        <begin position="19"/>
        <end position="86"/>
    </location>
</feature>
<protein>
    <recommendedName>
        <fullName evidence="5">Coproporphyrinogen III oxidase</fullName>
    </recommendedName>
</protein>
<gene>
    <name evidence="3" type="ORF">HHL22_11155</name>
</gene>
<proteinExistence type="predicted"/>
<evidence type="ECO:0000256" key="1">
    <source>
        <dbReference type="SAM" id="MobiDB-lite"/>
    </source>
</evidence>
<dbReference type="Proteomes" id="UP000559626">
    <property type="component" value="Unassembled WGS sequence"/>
</dbReference>
<comment type="caution">
    <text evidence="3">The sequence shown here is derived from an EMBL/GenBank/DDBJ whole genome shotgun (WGS) entry which is preliminary data.</text>
</comment>
<accession>A0A7Y0AE97</accession>
<evidence type="ECO:0000313" key="4">
    <source>
        <dbReference type="Proteomes" id="UP000559626"/>
    </source>
</evidence>
<name>A0A7Y0AE97_9BACT</name>
<feature type="signal peptide" evidence="2">
    <location>
        <begin position="1"/>
        <end position="18"/>
    </location>
</feature>
<organism evidence="3 4">
    <name type="scientific">Hymenobacter polaris</name>
    <dbReference type="NCBI Taxonomy" id="2682546"/>
    <lineage>
        <taxon>Bacteria</taxon>
        <taxon>Pseudomonadati</taxon>
        <taxon>Bacteroidota</taxon>
        <taxon>Cytophagia</taxon>
        <taxon>Cytophagales</taxon>
        <taxon>Hymenobacteraceae</taxon>
        <taxon>Hymenobacter</taxon>
    </lineage>
</organism>
<dbReference type="PROSITE" id="PS51257">
    <property type="entry name" value="PROKAR_LIPOPROTEIN"/>
    <property type="match status" value="1"/>
</dbReference>
<evidence type="ECO:0000313" key="3">
    <source>
        <dbReference type="EMBL" id="NML65764.1"/>
    </source>
</evidence>